<organism evidence="1 2">
    <name type="scientific">Rhodococcus parequi</name>
    <dbReference type="NCBI Taxonomy" id="3137122"/>
    <lineage>
        <taxon>Bacteria</taxon>
        <taxon>Bacillati</taxon>
        <taxon>Actinomycetota</taxon>
        <taxon>Actinomycetes</taxon>
        <taxon>Mycobacteriales</taxon>
        <taxon>Nocardiaceae</taxon>
        <taxon>Rhodococcus</taxon>
    </lineage>
</organism>
<protein>
    <submittedName>
        <fullName evidence="1">Anti-sigma factor</fullName>
    </submittedName>
</protein>
<evidence type="ECO:0000313" key="2">
    <source>
        <dbReference type="Proteomes" id="UP001629745"/>
    </source>
</evidence>
<accession>A0ABW9FHQ1</accession>
<evidence type="ECO:0000313" key="1">
    <source>
        <dbReference type="EMBL" id="MFM1724211.1"/>
    </source>
</evidence>
<comment type="caution">
    <text evidence="1">The sequence shown here is derived from an EMBL/GenBank/DDBJ whole genome shotgun (WGS) entry which is preliminary data.</text>
</comment>
<name>A0ABW9FHQ1_9NOCA</name>
<proteinExistence type="predicted"/>
<sequence>MQADPTSEVSHRQTAAAPAVTVSVGARHDQLPILRMLTEVVAMRNNCTLDQSADLKLAVDQICTLLISSAAPDTEVTCRYGTVDDTFRIELTARTVAEWYPEPGSLEWRILSALADSIAIDQEPDTSGHATTSTVTICTRKLV</sequence>
<keyword evidence="2" id="KW-1185">Reference proteome</keyword>
<dbReference type="EMBL" id="JBDLNV010000004">
    <property type="protein sequence ID" value="MFM1724211.1"/>
    <property type="molecule type" value="Genomic_DNA"/>
</dbReference>
<gene>
    <name evidence="1" type="ORF">ABEU20_002788</name>
</gene>
<dbReference type="RefSeq" id="WP_420164759.1">
    <property type="nucleotide sequence ID" value="NZ_JBDLNV010000004.1"/>
</dbReference>
<reference evidence="1 2" key="1">
    <citation type="submission" date="2023-11" db="EMBL/GenBank/DDBJ databases">
        <authorList>
            <person name="Val-Calvo J."/>
            <person name="Scortti M."/>
            <person name="Vazquez-Boland J."/>
        </authorList>
    </citation>
    <scope>NUCLEOTIDE SEQUENCE [LARGE SCALE GENOMIC DNA]</scope>
    <source>
        <strain evidence="1 2">PAM 2766</strain>
    </source>
</reference>
<dbReference type="Proteomes" id="UP001629745">
    <property type="component" value="Unassembled WGS sequence"/>
</dbReference>